<dbReference type="PANTHER" id="PTHR46081:SF8">
    <property type="entry name" value="PEPTIDE METHIONINE SULFOXIDE REDUCTASE 2"/>
    <property type="match status" value="1"/>
</dbReference>
<dbReference type="SUPFAM" id="SSF51316">
    <property type="entry name" value="Mss4-like"/>
    <property type="match status" value="1"/>
</dbReference>
<dbReference type="GO" id="GO:0006979">
    <property type="term" value="P:response to oxidative stress"/>
    <property type="evidence" value="ECO:0007669"/>
    <property type="project" value="InterPro"/>
</dbReference>
<dbReference type="GO" id="GO:0030091">
    <property type="term" value="P:protein repair"/>
    <property type="evidence" value="ECO:0007669"/>
    <property type="project" value="InterPro"/>
</dbReference>
<accession>A0A1W1CVT3</accession>
<keyword evidence="4 6" id="KW-0560">Oxidoreductase</keyword>
<dbReference type="NCBIfam" id="TIGR00357">
    <property type="entry name" value="peptide-methionine (R)-S-oxide reductase MsrB"/>
    <property type="match status" value="1"/>
</dbReference>
<dbReference type="InterPro" id="IPR011057">
    <property type="entry name" value="Mss4-like_sf"/>
</dbReference>
<dbReference type="PANTHER" id="PTHR46081">
    <property type="entry name" value="PEPTIDE METHIONINE SULFOXIDE REDUCTASE 2"/>
    <property type="match status" value="1"/>
</dbReference>
<name>A0A1W1CVT3_9ZZZZ</name>
<proteinExistence type="predicted"/>
<evidence type="ECO:0000256" key="3">
    <source>
        <dbReference type="ARBA" id="ARBA00022833"/>
    </source>
</evidence>
<evidence type="ECO:0000256" key="2">
    <source>
        <dbReference type="ARBA" id="ARBA00022723"/>
    </source>
</evidence>
<gene>
    <name evidence="6" type="ORF">MNB_SV-3-626</name>
</gene>
<organism evidence="6">
    <name type="scientific">hydrothermal vent metagenome</name>
    <dbReference type="NCBI Taxonomy" id="652676"/>
    <lineage>
        <taxon>unclassified sequences</taxon>
        <taxon>metagenomes</taxon>
        <taxon>ecological metagenomes</taxon>
    </lineage>
</organism>
<evidence type="ECO:0000256" key="1">
    <source>
        <dbReference type="ARBA" id="ARBA00001947"/>
    </source>
</evidence>
<dbReference type="EMBL" id="FPHI01000044">
    <property type="protein sequence ID" value="SFV69988.1"/>
    <property type="molecule type" value="Genomic_DNA"/>
</dbReference>
<dbReference type="GO" id="GO:0046872">
    <property type="term" value="F:metal ion binding"/>
    <property type="evidence" value="ECO:0007669"/>
    <property type="project" value="UniProtKB-KW"/>
</dbReference>
<dbReference type="NCBIfam" id="NF004036">
    <property type="entry name" value="PRK05508.1"/>
    <property type="match status" value="1"/>
</dbReference>
<keyword evidence="3" id="KW-0862">Zinc</keyword>
<dbReference type="EC" id="1.8.4.12" evidence="6"/>
<dbReference type="AlphaFoldDB" id="A0A1W1CVT3"/>
<keyword evidence="2" id="KW-0479">Metal-binding</keyword>
<sequence length="120" mass="13491">MAYNELNEEEKRVIQNKGTERSFTGKFWDHHEDGMYICRQCNADLFPSDTKFDSGTGWPSFDDAVEGAVTELPDADGRRVEIVCTNCGGHLGHVFKGERMTEKSTRHCVNSISLDFVAKA</sequence>
<evidence type="ECO:0000259" key="5">
    <source>
        <dbReference type="PROSITE" id="PS51790"/>
    </source>
</evidence>
<comment type="cofactor">
    <cofactor evidence="1">
        <name>Zn(2+)</name>
        <dbReference type="ChEBI" id="CHEBI:29105"/>
    </cofactor>
</comment>
<dbReference type="PROSITE" id="PS51790">
    <property type="entry name" value="MSRB"/>
    <property type="match status" value="1"/>
</dbReference>
<dbReference type="Gene3D" id="2.170.150.20">
    <property type="entry name" value="Peptide methionine sulfoxide reductase"/>
    <property type="match status" value="1"/>
</dbReference>
<dbReference type="InterPro" id="IPR002579">
    <property type="entry name" value="Met_Sox_Rdtase_MsrB_dom"/>
</dbReference>
<protein>
    <submittedName>
        <fullName evidence="6">Peptide methionine sulfoxide reductase MsrB</fullName>
        <ecNumber evidence="6">1.8.4.12</ecNumber>
    </submittedName>
</protein>
<reference evidence="6" key="1">
    <citation type="submission" date="2016-10" db="EMBL/GenBank/DDBJ databases">
        <authorList>
            <person name="de Groot N.N."/>
        </authorList>
    </citation>
    <scope>NUCLEOTIDE SEQUENCE</scope>
</reference>
<evidence type="ECO:0000256" key="4">
    <source>
        <dbReference type="ARBA" id="ARBA00023002"/>
    </source>
</evidence>
<dbReference type="InterPro" id="IPR028427">
    <property type="entry name" value="Met_Sox_Rdtase_MsrB"/>
</dbReference>
<evidence type="ECO:0000313" key="6">
    <source>
        <dbReference type="EMBL" id="SFV69988.1"/>
    </source>
</evidence>
<dbReference type="GO" id="GO:0033743">
    <property type="term" value="F:peptide-methionine (R)-S-oxide reductase activity"/>
    <property type="evidence" value="ECO:0007669"/>
    <property type="project" value="UniProtKB-EC"/>
</dbReference>
<dbReference type="Pfam" id="PF01641">
    <property type="entry name" value="SelR"/>
    <property type="match status" value="1"/>
</dbReference>
<feature type="domain" description="MsrB" evidence="5">
    <location>
        <begin position="1"/>
        <end position="119"/>
    </location>
</feature>